<reference evidence="8" key="1">
    <citation type="journal article" date="2015" name="Nature">
        <title>Complex archaea that bridge the gap between prokaryotes and eukaryotes.</title>
        <authorList>
            <person name="Spang A."/>
            <person name="Saw J.H."/>
            <person name="Jorgensen S.L."/>
            <person name="Zaremba-Niedzwiedzka K."/>
            <person name="Martijn J."/>
            <person name="Lind A.E."/>
            <person name="van Eijk R."/>
            <person name="Schleper C."/>
            <person name="Guy L."/>
            <person name="Ettema T.J."/>
        </authorList>
    </citation>
    <scope>NUCLEOTIDE SEQUENCE</scope>
</reference>
<organism evidence="8">
    <name type="scientific">marine sediment metagenome</name>
    <dbReference type="NCBI Taxonomy" id="412755"/>
    <lineage>
        <taxon>unclassified sequences</taxon>
        <taxon>metagenomes</taxon>
        <taxon>ecological metagenomes</taxon>
    </lineage>
</organism>
<keyword evidence="3 6" id="KW-0812">Transmembrane</keyword>
<feature type="domain" description="EamA" evidence="7">
    <location>
        <begin position="19"/>
        <end position="148"/>
    </location>
</feature>
<dbReference type="InterPro" id="IPR037185">
    <property type="entry name" value="EmrE-like"/>
</dbReference>
<feature type="transmembrane region" description="Helical" evidence="6">
    <location>
        <begin position="47"/>
        <end position="69"/>
    </location>
</feature>
<evidence type="ECO:0000256" key="1">
    <source>
        <dbReference type="ARBA" id="ARBA00004651"/>
    </source>
</evidence>
<evidence type="ECO:0000256" key="6">
    <source>
        <dbReference type="SAM" id="Phobius"/>
    </source>
</evidence>
<gene>
    <name evidence="8" type="ORF">LCGC14_2666850</name>
</gene>
<dbReference type="PANTHER" id="PTHR42920:SF5">
    <property type="entry name" value="EAMA DOMAIN-CONTAINING PROTEIN"/>
    <property type="match status" value="1"/>
</dbReference>
<protein>
    <recommendedName>
        <fullName evidence="7">EamA domain-containing protein</fullName>
    </recommendedName>
</protein>
<proteinExistence type="predicted"/>
<dbReference type="GO" id="GO:0005886">
    <property type="term" value="C:plasma membrane"/>
    <property type="evidence" value="ECO:0007669"/>
    <property type="project" value="UniProtKB-SubCell"/>
</dbReference>
<feature type="transmembrane region" description="Helical" evidence="6">
    <location>
        <begin position="155"/>
        <end position="177"/>
    </location>
</feature>
<keyword evidence="5 6" id="KW-0472">Membrane</keyword>
<feature type="transmembrane region" description="Helical" evidence="6">
    <location>
        <begin position="76"/>
        <end position="94"/>
    </location>
</feature>
<feature type="transmembrane region" description="Helical" evidence="6">
    <location>
        <begin position="21"/>
        <end position="41"/>
    </location>
</feature>
<dbReference type="InterPro" id="IPR000620">
    <property type="entry name" value="EamA_dom"/>
</dbReference>
<evidence type="ECO:0000256" key="3">
    <source>
        <dbReference type="ARBA" id="ARBA00022692"/>
    </source>
</evidence>
<feature type="transmembrane region" description="Helical" evidence="6">
    <location>
        <begin position="221"/>
        <end position="240"/>
    </location>
</feature>
<feature type="transmembrane region" description="Helical" evidence="6">
    <location>
        <begin position="131"/>
        <end position="149"/>
    </location>
</feature>
<comment type="caution">
    <text evidence="8">The sequence shown here is derived from an EMBL/GenBank/DDBJ whole genome shotgun (WGS) entry which is preliminary data.</text>
</comment>
<evidence type="ECO:0000256" key="5">
    <source>
        <dbReference type="ARBA" id="ARBA00023136"/>
    </source>
</evidence>
<dbReference type="SUPFAM" id="SSF103481">
    <property type="entry name" value="Multidrug resistance efflux transporter EmrE"/>
    <property type="match status" value="1"/>
</dbReference>
<dbReference type="AlphaFoldDB" id="A0A0F9CH60"/>
<accession>A0A0F9CH60</accession>
<dbReference type="PANTHER" id="PTHR42920">
    <property type="entry name" value="OS03G0707200 PROTEIN-RELATED"/>
    <property type="match status" value="1"/>
</dbReference>
<keyword evidence="4 6" id="KW-1133">Transmembrane helix</keyword>
<comment type="subcellular location">
    <subcellularLocation>
        <location evidence="1">Cell membrane</location>
        <topology evidence="1">Multi-pass membrane protein</topology>
    </subcellularLocation>
</comment>
<evidence type="ECO:0000256" key="4">
    <source>
        <dbReference type="ARBA" id="ARBA00022989"/>
    </source>
</evidence>
<keyword evidence="2" id="KW-1003">Cell membrane</keyword>
<evidence type="ECO:0000256" key="2">
    <source>
        <dbReference type="ARBA" id="ARBA00022475"/>
    </source>
</evidence>
<evidence type="ECO:0000313" key="8">
    <source>
        <dbReference type="EMBL" id="KKK96031.1"/>
    </source>
</evidence>
<dbReference type="InterPro" id="IPR051258">
    <property type="entry name" value="Diverse_Substrate_Transporter"/>
</dbReference>
<dbReference type="Pfam" id="PF00892">
    <property type="entry name" value="EamA"/>
    <property type="match status" value="2"/>
</dbReference>
<feature type="domain" description="EamA" evidence="7">
    <location>
        <begin position="159"/>
        <end position="265"/>
    </location>
</feature>
<feature type="non-terminal residue" evidence="8">
    <location>
        <position position="265"/>
    </location>
</feature>
<dbReference type="EMBL" id="LAZR01046655">
    <property type="protein sequence ID" value="KKK96031.1"/>
    <property type="molecule type" value="Genomic_DNA"/>
</dbReference>
<name>A0A0F9CH60_9ZZZZ</name>
<feature type="transmembrane region" description="Helical" evidence="6">
    <location>
        <begin position="106"/>
        <end position="124"/>
    </location>
</feature>
<evidence type="ECO:0000259" key="7">
    <source>
        <dbReference type="Pfam" id="PF00892"/>
    </source>
</evidence>
<sequence length="265" mass="30115">MKKLIVDNAKINLSTRRIIAIFLLILTTILWGSSFILTKNITQDVPVFLYLGLRFSIALFGFIPFIFHIKHLNKKIIIMGFITGLLFFFGMAFQTSGLQLTTAGKTGFITGLSTIIVPFLAWFVYKKPMSLRIWIAVILSVIGMAFLFLEGETTSGIIIGDILVLICAFFFAFYIVLNDKFVHISDIYLYSMIQIFVITISSFIVSFFFRESYDIFPMPLNFWLIMIYLGIGVMGLAILFQNWSQQHIGPTQTAIIFTLEPVFAA</sequence>
<feature type="transmembrane region" description="Helical" evidence="6">
    <location>
        <begin position="189"/>
        <end position="209"/>
    </location>
</feature>